<dbReference type="STRING" id="1462993.A6V36_37440"/>
<proteinExistence type="inferred from homology"/>
<dbReference type="InterPro" id="IPR036259">
    <property type="entry name" value="MFS_trans_sf"/>
</dbReference>
<dbReference type="InterPro" id="IPR011701">
    <property type="entry name" value="MFS"/>
</dbReference>
<comment type="subcellular location">
    <subcellularLocation>
        <location evidence="1">Membrane</location>
        <topology evidence="1">Multi-pass membrane protein</topology>
    </subcellularLocation>
</comment>
<dbReference type="RefSeq" id="WP_064285726.1">
    <property type="nucleotide sequence ID" value="NZ_LXKA01000023.1"/>
</dbReference>
<evidence type="ECO:0000256" key="2">
    <source>
        <dbReference type="ARBA" id="ARBA00008432"/>
    </source>
</evidence>
<dbReference type="InterPro" id="IPR044772">
    <property type="entry name" value="NO3_transporter"/>
</dbReference>
<dbReference type="GO" id="GO:0042128">
    <property type="term" value="P:nitrate assimilation"/>
    <property type="evidence" value="ECO:0007669"/>
    <property type="project" value="UniProtKB-KW"/>
</dbReference>
<keyword evidence="5" id="KW-0534">Nitrate assimilation</keyword>
<feature type="domain" description="Major facilitator superfamily (MFS) profile" evidence="8">
    <location>
        <begin position="20"/>
        <end position="312"/>
    </location>
</feature>
<dbReference type="EMBL" id="LXKA01000023">
    <property type="protein sequence ID" value="OAJ65527.1"/>
    <property type="molecule type" value="Genomic_DNA"/>
</dbReference>
<accession>A0A1A9NG99</accession>
<keyword evidence="4 7" id="KW-1133">Transmembrane helix</keyword>
<feature type="transmembrane region" description="Helical" evidence="7">
    <location>
        <begin position="240"/>
        <end position="266"/>
    </location>
</feature>
<dbReference type="OrthoDB" id="9773404at2"/>
<dbReference type="AlphaFoldDB" id="A0A1A9NG99"/>
<evidence type="ECO:0000256" key="4">
    <source>
        <dbReference type="ARBA" id="ARBA00022989"/>
    </source>
</evidence>
<dbReference type="Pfam" id="PF07690">
    <property type="entry name" value="MFS_1"/>
    <property type="match status" value="1"/>
</dbReference>
<evidence type="ECO:0000256" key="5">
    <source>
        <dbReference type="ARBA" id="ARBA00023063"/>
    </source>
</evidence>
<evidence type="ECO:0000313" key="10">
    <source>
        <dbReference type="Proteomes" id="UP000078116"/>
    </source>
</evidence>
<feature type="transmembrane region" description="Helical" evidence="7">
    <location>
        <begin position="109"/>
        <end position="129"/>
    </location>
</feature>
<evidence type="ECO:0000313" key="9">
    <source>
        <dbReference type="EMBL" id="OAJ65527.1"/>
    </source>
</evidence>
<sequence length="312" mass="33314">MTDKATRIDLFSVRTVPMRAFHLTWMAFFVCFFAWFACAPLMPLIKSQFGLTVDQVANINIAAVAVTILVRLVIGPLCDRYGPRKVYCSLMLAGVFPVLGAALSTGYESFLLCRLCIGAIGACFVISQYHTSMMFAPNVVGTANAATAGWGNTGAGAAQALVPLLLAGIMALGVEQSSAWRLALVVPGLAMPVMALLYWRFTQDSPQGSFAELRAAGIAIDGGKKGGWASFRAACANYRVWMLFVTYAACFGVEVFIHNVAAIYYVDHFHLSLKAAGIAAGSFGLLALFARALGGWLSDKAAARRGLDVRAT</sequence>
<keyword evidence="3 7" id="KW-0812">Transmembrane</keyword>
<comment type="caution">
    <text evidence="9">The sequence shown here is derived from an EMBL/GenBank/DDBJ whole genome shotgun (WGS) entry which is preliminary data.</text>
</comment>
<feature type="transmembrane region" description="Helical" evidence="7">
    <location>
        <begin position="278"/>
        <end position="297"/>
    </location>
</feature>
<feature type="transmembrane region" description="Helical" evidence="7">
    <location>
        <begin position="57"/>
        <end position="74"/>
    </location>
</feature>
<feature type="transmembrane region" description="Helical" evidence="7">
    <location>
        <begin position="21"/>
        <end position="45"/>
    </location>
</feature>
<evidence type="ECO:0000259" key="8">
    <source>
        <dbReference type="PROSITE" id="PS50850"/>
    </source>
</evidence>
<evidence type="ECO:0000256" key="1">
    <source>
        <dbReference type="ARBA" id="ARBA00004141"/>
    </source>
</evidence>
<dbReference type="GO" id="GO:0016020">
    <property type="term" value="C:membrane"/>
    <property type="evidence" value="ECO:0007669"/>
    <property type="project" value="UniProtKB-SubCell"/>
</dbReference>
<dbReference type="Gene3D" id="1.20.1250.20">
    <property type="entry name" value="MFS general substrate transporter like domains"/>
    <property type="match status" value="2"/>
</dbReference>
<dbReference type="Proteomes" id="UP000078116">
    <property type="component" value="Unassembled WGS sequence"/>
</dbReference>
<gene>
    <name evidence="9" type="ORF">A6V37_37585</name>
</gene>
<evidence type="ECO:0000256" key="6">
    <source>
        <dbReference type="ARBA" id="ARBA00023136"/>
    </source>
</evidence>
<keyword evidence="6 7" id="KW-0472">Membrane</keyword>
<dbReference type="SUPFAM" id="SSF103473">
    <property type="entry name" value="MFS general substrate transporter"/>
    <property type="match status" value="1"/>
</dbReference>
<dbReference type="InterPro" id="IPR020846">
    <property type="entry name" value="MFS_dom"/>
</dbReference>
<feature type="transmembrane region" description="Helical" evidence="7">
    <location>
        <begin position="179"/>
        <end position="199"/>
    </location>
</feature>
<dbReference type="GO" id="GO:0015112">
    <property type="term" value="F:nitrate transmembrane transporter activity"/>
    <property type="evidence" value="ECO:0007669"/>
    <property type="project" value="InterPro"/>
</dbReference>
<organism evidence="9 10">
    <name type="scientific">Paraburkholderia ginsengiterrae</name>
    <dbReference type="NCBI Taxonomy" id="1462993"/>
    <lineage>
        <taxon>Bacteria</taxon>
        <taxon>Pseudomonadati</taxon>
        <taxon>Pseudomonadota</taxon>
        <taxon>Betaproteobacteria</taxon>
        <taxon>Burkholderiales</taxon>
        <taxon>Burkholderiaceae</taxon>
        <taxon>Paraburkholderia</taxon>
    </lineage>
</organism>
<protein>
    <submittedName>
        <fullName evidence="9">MFS transporter</fullName>
    </submittedName>
</protein>
<dbReference type="PROSITE" id="PS50850">
    <property type="entry name" value="MFS"/>
    <property type="match status" value="1"/>
</dbReference>
<feature type="transmembrane region" description="Helical" evidence="7">
    <location>
        <begin position="150"/>
        <end position="173"/>
    </location>
</feature>
<evidence type="ECO:0000256" key="7">
    <source>
        <dbReference type="SAM" id="Phobius"/>
    </source>
</evidence>
<dbReference type="PANTHER" id="PTHR23515">
    <property type="entry name" value="HIGH-AFFINITY NITRATE TRANSPORTER 2.3"/>
    <property type="match status" value="1"/>
</dbReference>
<evidence type="ECO:0000256" key="3">
    <source>
        <dbReference type="ARBA" id="ARBA00022692"/>
    </source>
</evidence>
<name>A0A1A9NG99_9BURK</name>
<feature type="non-terminal residue" evidence="9">
    <location>
        <position position="312"/>
    </location>
</feature>
<feature type="transmembrane region" description="Helical" evidence="7">
    <location>
        <begin position="86"/>
        <end position="103"/>
    </location>
</feature>
<reference evidence="9 10" key="1">
    <citation type="submission" date="2016-04" db="EMBL/GenBank/DDBJ databases">
        <title>Reclassification of Paraburkholderia panaciterrae (Farh et al. 2015) Dobritsa &amp; Samadpour 2016 as a later homotypic synonym of Paraburkholderia ginsengiterrae (Farh et al. 2015) Dobritsa &amp; Samadpour 2016.</title>
        <authorList>
            <person name="Dobritsa A.P."/>
            <person name="Kutumbaka K."/>
            <person name="Samadpour M."/>
        </authorList>
    </citation>
    <scope>NUCLEOTIDE SEQUENCE [LARGE SCALE GENOMIC DNA]</scope>
    <source>
        <strain evidence="9 10">DCY85</strain>
    </source>
</reference>
<comment type="similarity">
    <text evidence="2">Belongs to the major facilitator superfamily. Nitrate/nitrite porter (TC 2.A.1.8) family.</text>
</comment>